<evidence type="ECO:0000256" key="1">
    <source>
        <dbReference type="ARBA" id="ARBA00023125"/>
    </source>
</evidence>
<dbReference type="RefSeq" id="WP_175479454.1">
    <property type="nucleotide sequence ID" value="NZ_FNHE01000003.1"/>
</dbReference>
<dbReference type="GO" id="GO:0003700">
    <property type="term" value="F:DNA-binding transcription factor activity"/>
    <property type="evidence" value="ECO:0007669"/>
    <property type="project" value="InterPro"/>
</dbReference>
<dbReference type="InterPro" id="IPR047057">
    <property type="entry name" value="MerR_fam"/>
</dbReference>
<organism evidence="3 4">
    <name type="scientific">Geodermatophilus siccatus</name>
    <dbReference type="NCBI Taxonomy" id="1137991"/>
    <lineage>
        <taxon>Bacteria</taxon>
        <taxon>Bacillati</taxon>
        <taxon>Actinomycetota</taxon>
        <taxon>Actinomycetes</taxon>
        <taxon>Geodermatophilales</taxon>
        <taxon>Geodermatophilaceae</taxon>
        <taxon>Geodermatophilus</taxon>
    </lineage>
</organism>
<name>A0A1G9PKU8_9ACTN</name>
<dbReference type="SUPFAM" id="SSF55136">
    <property type="entry name" value="Probable bacterial effector-binding domain"/>
    <property type="match status" value="1"/>
</dbReference>
<evidence type="ECO:0000259" key="2">
    <source>
        <dbReference type="PROSITE" id="PS50937"/>
    </source>
</evidence>
<dbReference type="Gene3D" id="1.10.1660.10">
    <property type="match status" value="1"/>
</dbReference>
<gene>
    <name evidence="3" type="ORF">SAMN05660642_01260</name>
</gene>
<proteinExistence type="predicted"/>
<dbReference type="Pfam" id="PF13411">
    <property type="entry name" value="MerR_1"/>
    <property type="match status" value="1"/>
</dbReference>
<feature type="domain" description="HTH merR-type" evidence="2">
    <location>
        <begin position="5"/>
        <end position="75"/>
    </location>
</feature>
<dbReference type="InterPro" id="IPR011256">
    <property type="entry name" value="Reg_factor_effector_dom_sf"/>
</dbReference>
<evidence type="ECO:0000313" key="3">
    <source>
        <dbReference type="EMBL" id="SDL99131.1"/>
    </source>
</evidence>
<dbReference type="EMBL" id="FNHE01000003">
    <property type="protein sequence ID" value="SDL99131.1"/>
    <property type="molecule type" value="Genomic_DNA"/>
</dbReference>
<dbReference type="GO" id="GO:0003677">
    <property type="term" value="F:DNA binding"/>
    <property type="evidence" value="ECO:0007669"/>
    <property type="project" value="UniProtKB-KW"/>
</dbReference>
<dbReference type="AlphaFoldDB" id="A0A1G9PKU8"/>
<reference evidence="4" key="1">
    <citation type="submission" date="2016-10" db="EMBL/GenBank/DDBJ databases">
        <authorList>
            <person name="Varghese N."/>
            <person name="Submissions S."/>
        </authorList>
    </citation>
    <scope>NUCLEOTIDE SEQUENCE [LARGE SCALE GENOMIC DNA]</scope>
    <source>
        <strain evidence="4">DSM 45419</strain>
    </source>
</reference>
<keyword evidence="4" id="KW-1185">Reference proteome</keyword>
<dbReference type="SMART" id="SM00422">
    <property type="entry name" value="HTH_MERR"/>
    <property type="match status" value="1"/>
</dbReference>
<dbReference type="InterPro" id="IPR009061">
    <property type="entry name" value="DNA-bd_dom_put_sf"/>
</dbReference>
<dbReference type="PANTHER" id="PTHR30204">
    <property type="entry name" value="REDOX-CYCLING DRUG-SENSING TRANSCRIPTIONAL ACTIVATOR SOXR"/>
    <property type="match status" value="1"/>
</dbReference>
<dbReference type="PANTHER" id="PTHR30204:SF97">
    <property type="entry name" value="MERR FAMILY REGULATORY PROTEIN"/>
    <property type="match status" value="1"/>
</dbReference>
<sequence>MDEHLLRVGEFLRRTRLSPKALRLYGDRGLLVPARVDGHSGHRWYALAQVARARLVGLLRQADMPLARVREVVELEPADRLAAVDRWWAGVEDDVARRRALVRSLHRRLAGDDDPPEAPVHDVALRTTDEAALLTTHRRLTVEELGPFISDAARVLEEHLAASGATRAGALRVVYHGMVTADSDGPVEVAVPFSGTVRPTGELRLRRQPAGREAVTVLTRAEAEYPRLLDAYDAVARWCDAAGLERTGSPVEVYLGGRDVAPDEPHLEVAWPVS</sequence>
<keyword evidence="1 3" id="KW-0238">DNA-binding</keyword>
<dbReference type="Proteomes" id="UP000198680">
    <property type="component" value="Unassembled WGS sequence"/>
</dbReference>
<protein>
    <submittedName>
        <fullName evidence="3">DNA-binding transcriptional regulator, MerR family</fullName>
    </submittedName>
</protein>
<dbReference type="InterPro" id="IPR000551">
    <property type="entry name" value="MerR-type_HTH_dom"/>
</dbReference>
<dbReference type="PROSITE" id="PS50937">
    <property type="entry name" value="HTH_MERR_2"/>
    <property type="match status" value="1"/>
</dbReference>
<dbReference type="SUPFAM" id="SSF46955">
    <property type="entry name" value="Putative DNA-binding domain"/>
    <property type="match status" value="1"/>
</dbReference>
<accession>A0A1G9PKU8</accession>
<evidence type="ECO:0000313" key="4">
    <source>
        <dbReference type="Proteomes" id="UP000198680"/>
    </source>
</evidence>
<dbReference type="STRING" id="1137991.SAMN05660642_01260"/>
<dbReference type="Gene3D" id="3.20.80.10">
    <property type="entry name" value="Regulatory factor, effector binding domain"/>
    <property type="match status" value="1"/>
</dbReference>